<sequence>MTSTEMISTIFRLDLVVEYVWEWQWARELFSIISLRCCILLTGNFLKVRE</sequence>
<gene>
    <name evidence="1" type="ORF">BOLC2T11748H</name>
</gene>
<proteinExistence type="predicted"/>
<dbReference type="EMBL" id="LR031874">
    <property type="protein sequence ID" value="VDD26663.1"/>
    <property type="molecule type" value="Genomic_DNA"/>
</dbReference>
<accession>A0A3P6D6F1</accession>
<protein>
    <submittedName>
        <fullName evidence="1">Uncharacterized protein</fullName>
    </submittedName>
</protein>
<reference evidence="1" key="1">
    <citation type="submission" date="2018-11" db="EMBL/GenBank/DDBJ databases">
        <authorList>
            <consortium name="Genoscope - CEA"/>
            <person name="William W."/>
        </authorList>
    </citation>
    <scope>NUCLEOTIDE SEQUENCE</scope>
</reference>
<dbReference type="AlphaFoldDB" id="A0A3P6D6F1"/>
<organism evidence="1">
    <name type="scientific">Brassica oleracea</name>
    <name type="common">Wild cabbage</name>
    <dbReference type="NCBI Taxonomy" id="3712"/>
    <lineage>
        <taxon>Eukaryota</taxon>
        <taxon>Viridiplantae</taxon>
        <taxon>Streptophyta</taxon>
        <taxon>Embryophyta</taxon>
        <taxon>Tracheophyta</taxon>
        <taxon>Spermatophyta</taxon>
        <taxon>Magnoliopsida</taxon>
        <taxon>eudicotyledons</taxon>
        <taxon>Gunneridae</taxon>
        <taxon>Pentapetalae</taxon>
        <taxon>rosids</taxon>
        <taxon>malvids</taxon>
        <taxon>Brassicales</taxon>
        <taxon>Brassicaceae</taxon>
        <taxon>Brassiceae</taxon>
        <taxon>Brassica</taxon>
    </lineage>
</organism>
<evidence type="ECO:0000313" key="1">
    <source>
        <dbReference type="EMBL" id="VDD26663.1"/>
    </source>
</evidence>
<name>A0A3P6D6F1_BRAOL</name>